<accession>A0A318QDU1</accession>
<keyword evidence="1" id="KW-0812">Transmembrane</keyword>
<sequence length="87" mass="8894">MPSCRIHRVPDAGKGKVMGRIIVAISAVLLLCMVGGFLSLGVFPPALMQQDVHKELSMATPPAAPPTALATPAALPVVPMAKPAAAQ</sequence>
<name>A0A318QDU1_9PROT</name>
<comment type="caution">
    <text evidence="2">The sequence shown here is derived from an EMBL/GenBank/DDBJ whole genome shotgun (WGS) entry which is preliminary data.</text>
</comment>
<dbReference type="AlphaFoldDB" id="A0A318QDU1"/>
<keyword evidence="1" id="KW-0472">Membrane</keyword>
<protein>
    <submittedName>
        <fullName evidence="2">Uncharacterized protein</fullName>
    </submittedName>
</protein>
<keyword evidence="1" id="KW-1133">Transmembrane helix</keyword>
<evidence type="ECO:0000313" key="2">
    <source>
        <dbReference type="EMBL" id="PYD76750.1"/>
    </source>
</evidence>
<proteinExistence type="predicted"/>
<dbReference type="EMBL" id="NOXG01000002">
    <property type="protein sequence ID" value="PYD76750.1"/>
    <property type="molecule type" value="Genomic_DNA"/>
</dbReference>
<organism evidence="2 3">
    <name type="scientific">Novacetimonas pomaceti</name>
    <dbReference type="NCBI Taxonomy" id="2021998"/>
    <lineage>
        <taxon>Bacteria</taxon>
        <taxon>Pseudomonadati</taxon>
        <taxon>Pseudomonadota</taxon>
        <taxon>Alphaproteobacteria</taxon>
        <taxon>Acetobacterales</taxon>
        <taxon>Acetobacteraceae</taxon>
        <taxon>Novacetimonas</taxon>
    </lineage>
</organism>
<dbReference type="Proteomes" id="UP000247609">
    <property type="component" value="Unassembled WGS sequence"/>
</dbReference>
<feature type="transmembrane region" description="Helical" evidence="1">
    <location>
        <begin position="21"/>
        <end position="43"/>
    </location>
</feature>
<evidence type="ECO:0000256" key="1">
    <source>
        <dbReference type="SAM" id="Phobius"/>
    </source>
</evidence>
<gene>
    <name evidence="2" type="ORF">CFR71_03020</name>
</gene>
<evidence type="ECO:0000313" key="3">
    <source>
        <dbReference type="Proteomes" id="UP000247609"/>
    </source>
</evidence>
<reference evidence="2 3" key="1">
    <citation type="submission" date="2017-07" db="EMBL/GenBank/DDBJ databases">
        <title>A draft genome sequence of Komagataeibacter sp. T5K1.</title>
        <authorList>
            <person name="Skraban J."/>
            <person name="Cleenwerck I."/>
            <person name="Vandamme P."/>
            <person name="Trcek J."/>
        </authorList>
    </citation>
    <scope>NUCLEOTIDE SEQUENCE [LARGE SCALE GENOMIC DNA]</scope>
    <source>
        <strain evidence="2 3">T5K1</strain>
    </source>
</reference>